<reference evidence="7 8" key="1">
    <citation type="submission" date="2021-07" db="EMBL/GenBank/DDBJ databases">
        <title>The Aristolochia fimbriata genome: insights into angiosperm evolution, floral development and chemical biosynthesis.</title>
        <authorList>
            <person name="Jiao Y."/>
        </authorList>
    </citation>
    <scope>NUCLEOTIDE SEQUENCE [LARGE SCALE GENOMIC DNA]</scope>
    <source>
        <strain evidence="7">IBCAS-2021</strain>
        <tissue evidence="7">Leaf</tissue>
    </source>
</reference>
<protein>
    <recommendedName>
        <fullName evidence="6">TF-B3 domain-containing protein</fullName>
    </recommendedName>
</protein>
<evidence type="ECO:0000256" key="1">
    <source>
        <dbReference type="ARBA" id="ARBA00004123"/>
    </source>
</evidence>
<evidence type="ECO:0000256" key="4">
    <source>
        <dbReference type="ARBA" id="ARBA00023163"/>
    </source>
</evidence>
<dbReference type="AlphaFoldDB" id="A0AAV7EQ16"/>
<dbReference type="InterPro" id="IPR003340">
    <property type="entry name" value="B3_DNA-bd"/>
</dbReference>
<evidence type="ECO:0000256" key="5">
    <source>
        <dbReference type="ARBA" id="ARBA00023242"/>
    </source>
</evidence>
<dbReference type="SMART" id="SM01019">
    <property type="entry name" value="B3"/>
    <property type="match status" value="1"/>
</dbReference>
<keyword evidence="3" id="KW-0238">DNA-binding</keyword>
<dbReference type="CDD" id="cd10017">
    <property type="entry name" value="B3_DNA"/>
    <property type="match status" value="1"/>
</dbReference>
<comment type="caution">
    <text evidence="7">The sequence shown here is derived from an EMBL/GenBank/DDBJ whole genome shotgun (WGS) entry which is preliminary data.</text>
</comment>
<evidence type="ECO:0000313" key="7">
    <source>
        <dbReference type="EMBL" id="KAG9450920.1"/>
    </source>
</evidence>
<dbReference type="GO" id="GO:0005634">
    <property type="term" value="C:nucleus"/>
    <property type="evidence" value="ECO:0007669"/>
    <property type="project" value="UniProtKB-SubCell"/>
</dbReference>
<comment type="subcellular location">
    <subcellularLocation>
        <location evidence="1">Nucleus</location>
    </subcellularLocation>
</comment>
<evidence type="ECO:0000256" key="2">
    <source>
        <dbReference type="ARBA" id="ARBA00023015"/>
    </source>
</evidence>
<evidence type="ECO:0000313" key="8">
    <source>
        <dbReference type="Proteomes" id="UP000825729"/>
    </source>
</evidence>
<dbReference type="SUPFAM" id="SSF101936">
    <property type="entry name" value="DNA-binding pseudobarrel domain"/>
    <property type="match status" value="1"/>
</dbReference>
<organism evidence="7 8">
    <name type="scientific">Aristolochia fimbriata</name>
    <name type="common">White veined hardy Dutchman's pipe vine</name>
    <dbReference type="NCBI Taxonomy" id="158543"/>
    <lineage>
        <taxon>Eukaryota</taxon>
        <taxon>Viridiplantae</taxon>
        <taxon>Streptophyta</taxon>
        <taxon>Embryophyta</taxon>
        <taxon>Tracheophyta</taxon>
        <taxon>Spermatophyta</taxon>
        <taxon>Magnoliopsida</taxon>
        <taxon>Magnoliidae</taxon>
        <taxon>Piperales</taxon>
        <taxon>Aristolochiaceae</taxon>
        <taxon>Aristolochia</taxon>
    </lineage>
</organism>
<evidence type="ECO:0000259" key="6">
    <source>
        <dbReference type="PROSITE" id="PS50863"/>
    </source>
</evidence>
<keyword evidence="2" id="KW-0805">Transcription regulation</keyword>
<dbReference type="PANTHER" id="PTHR31391">
    <property type="entry name" value="B3 DOMAIN-CONTAINING PROTEIN OS11G0197600-RELATED"/>
    <property type="match status" value="1"/>
</dbReference>
<accession>A0AAV7EQ16</accession>
<gene>
    <name evidence="7" type="ORF">H6P81_010885</name>
</gene>
<dbReference type="PANTHER" id="PTHR31391:SF99">
    <property type="entry name" value="B3 DOMAIN-CONTAINING PROTEIN OS06G0194400"/>
    <property type="match status" value="1"/>
</dbReference>
<dbReference type="Pfam" id="PF02362">
    <property type="entry name" value="B3"/>
    <property type="match status" value="1"/>
</dbReference>
<sequence>MEVKKSSYEELRRQRLEENLKRLEELNLPKLAQKLKDATAKSSPAKQKKPRIIRKELMDFVDVRRSPRVAGKPTPVYRELYADDKEKVIVRRSYKRKDLNDRVYASDEARSFAIDKANEVQSKLGTKFPSFVKAMLQSHVTGGFWLGLPNKFCKSNLPHTDDTITLIDEKGDEYDTVYLSQKNGLSGGWRGFSLDHNLADGDALIFELVKPTTFKIYIVRASDYKPQH</sequence>
<dbReference type="InterPro" id="IPR044837">
    <property type="entry name" value="REM16-like"/>
</dbReference>
<keyword evidence="4" id="KW-0804">Transcription</keyword>
<dbReference type="Proteomes" id="UP000825729">
    <property type="component" value="Unassembled WGS sequence"/>
</dbReference>
<dbReference type="InterPro" id="IPR015300">
    <property type="entry name" value="DNA-bd_pseudobarrel_sf"/>
</dbReference>
<proteinExistence type="predicted"/>
<evidence type="ECO:0000256" key="3">
    <source>
        <dbReference type="ARBA" id="ARBA00023125"/>
    </source>
</evidence>
<dbReference type="GO" id="GO:0003677">
    <property type="term" value="F:DNA binding"/>
    <property type="evidence" value="ECO:0007669"/>
    <property type="project" value="UniProtKB-KW"/>
</dbReference>
<dbReference type="PROSITE" id="PS50863">
    <property type="entry name" value="B3"/>
    <property type="match status" value="1"/>
</dbReference>
<feature type="domain" description="TF-B3" evidence="6">
    <location>
        <begin position="131"/>
        <end position="222"/>
    </location>
</feature>
<keyword evidence="8" id="KW-1185">Reference proteome</keyword>
<dbReference type="EMBL" id="JAINDJ010000004">
    <property type="protein sequence ID" value="KAG9450920.1"/>
    <property type="molecule type" value="Genomic_DNA"/>
</dbReference>
<keyword evidence="5" id="KW-0539">Nucleus</keyword>
<name>A0AAV7EQ16_ARIFI</name>
<dbReference type="Gene3D" id="2.40.330.10">
    <property type="entry name" value="DNA-binding pseudobarrel domain"/>
    <property type="match status" value="1"/>
</dbReference>